<feature type="compositionally biased region" description="Basic residues" evidence="1">
    <location>
        <begin position="265"/>
        <end position="282"/>
    </location>
</feature>
<dbReference type="EMBL" id="CAUJNA010003611">
    <property type="protein sequence ID" value="CAJ1405992.1"/>
    <property type="molecule type" value="Genomic_DNA"/>
</dbReference>
<evidence type="ECO:0000313" key="2">
    <source>
        <dbReference type="EMBL" id="CAJ1405992.1"/>
    </source>
</evidence>
<evidence type="ECO:0000256" key="1">
    <source>
        <dbReference type="SAM" id="MobiDB-lite"/>
    </source>
</evidence>
<sequence length="406" mass="45984">MAALSLILEERKRQSGQAQRESFSSKVRLVADPTTSVADLAKVFRQYLEHHKSEDLWALICPPPSGPHSYSWQTSPQPQWLAKTAGLLYDLLVLAPNSKLASKKVLSSLDLLYKSKVLWLPPNRQPQATMDRLDTTVRILLAMLRSLKMNEELRSKCWRLLGREEQVMLEIALDKLQLPPGYCTESQIKGGEEDSGQEIQAAPIPGDLVIFQPMKTSSSWSLKTPPSIFAKILAMDVEKPSSHDLSENALLADAGAFVPEVSKSEKKKKKLTEKKKSKTLKVVKKEKTESKTKDMAKKNARNKASPKKPSKEQGLLTLAEIPEDVSSFKFECPTYGSCKLEMYSEKSYIRQWNPSDKKWRLIIGSCDKTYHRQLCRRLVPEVQRGKNAADLKMIREKFLDDLKDVD</sequence>
<reference evidence="2" key="1">
    <citation type="submission" date="2023-08" db="EMBL/GenBank/DDBJ databases">
        <authorList>
            <person name="Chen Y."/>
            <person name="Shah S."/>
            <person name="Dougan E. K."/>
            <person name="Thang M."/>
            <person name="Chan C."/>
        </authorList>
    </citation>
    <scope>NUCLEOTIDE SEQUENCE</scope>
</reference>
<organism evidence="2 3">
    <name type="scientific">Effrenium voratum</name>
    <dbReference type="NCBI Taxonomy" id="2562239"/>
    <lineage>
        <taxon>Eukaryota</taxon>
        <taxon>Sar</taxon>
        <taxon>Alveolata</taxon>
        <taxon>Dinophyceae</taxon>
        <taxon>Suessiales</taxon>
        <taxon>Symbiodiniaceae</taxon>
        <taxon>Effrenium</taxon>
    </lineage>
</organism>
<comment type="caution">
    <text evidence="2">The sequence shown here is derived from an EMBL/GenBank/DDBJ whole genome shotgun (WGS) entry which is preliminary data.</text>
</comment>
<feature type="region of interest" description="Disordered" evidence="1">
    <location>
        <begin position="263"/>
        <end position="313"/>
    </location>
</feature>
<keyword evidence="3" id="KW-1185">Reference proteome</keyword>
<protein>
    <submittedName>
        <fullName evidence="2">Uncharacterized protein</fullName>
    </submittedName>
</protein>
<dbReference type="AlphaFoldDB" id="A0AA36JGW4"/>
<name>A0AA36JGW4_9DINO</name>
<feature type="compositionally biased region" description="Basic and acidic residues" evidence="1">
    <location>
        <begin position="283"/>
        <end position="297"/>
    </location>
</feature>
<proteinExistence type="predicted"/>
<dbReference type="Proteomes" id="UP001178507">
    <property type="component" value="Unassembled WGS sequence"/>
</dbReference>
<gene>
    <name evidence="2" type="ORF">EVOR1521_LOCUS28065</name>
</gene>
<accession>A0AA36JGW4</accession>
<evidence type="ECO:0000313" key="3">
    <source>
        <dbReference type="Proteomes" id="UP001178507"/>
    </source>
</evidence>
<feature type="compositionally biased region" description="Basic residues" evidence="1">
    <location>
        <begin position="298"/>
        <end position="308"/>
    </location>
</feature>